<comment type="caution">
    <text evidence="1">The sequence shown here is derived from an EMBL/GenBank/DDBJ whole genome shotgun (WGS) entry which is preliminary data.</text>
</comment>
<organism evidence="1 2">
    <name type="scientific">Mucuna pruriens</name>
    <name type="common">Velvet bean</name>
    <name type="synonym">Dolichos pruriens</name>
    <dbReference type="NCBI Taxonomy" id="157652"/>
    <lineage>
        <taxon>Eukaryota</taxon>
        <taxon>Viridiplantae</taxon>
        <taxon>Streptophyta</taxon>
        <taxon>Embryophyta</taxon>
        <taxon>Tracheophyta</taxon>
        <taxon>Spermatophyta</taxon>
        <taxon>Magnoliopsida</taxon>
        <taxon>eudicotyledons</taxon>
        <taxon>Gunneridae</taxon>
        <taxon>Pentapetalae</taxon>
        <taxon>rosids</taxon>
        <taxon>fabids</taxon>
        <taxon>Fabales</taxon>
        <taxon>Fabaceae</taxon>
        <taxon>Papilionoideae</taxon>
        <taxon>50 kb inversion clade</taxon>
        <taxon>NPAAA clade</taxon>
        <taxon>indigoferoid/millettioid clade</taxon>
        <taxon>Phaseoleae</taxon>
        <taxon>Mucuna</taxon>
    </lineage>
</organism>
<evidence type="ECO:0000313" key="1">
    <source>
        <dbReference type="EMBL" id="RDX78074.1"/>
    </source>
</evidence>
<dbReference type="EMBL" id="QJKJ01008974">
    <property type="protein sequence ID" value="RDX78074.1"/>
    <property type="molecule type" value="Genomic_DNA"/>
</dbReference>
<keyword evidence="2" id="KW-1185">Reference proteome</keyword>
<dbReference type="PANTHER" id="PTHR33223:SF8">
    <property type="entry name" value="OS04G0172440 PROTEIN"/>
    <property type="match status" value="1"/>
</dbReference>
<protein>
    <submittedName>
        <fullName evidence="1">Uncharacterized protein</fullName>
    </submittedName>
</protein>
<feature type="non-terminal residue" evidence="1">
    <location>
        <position position="1"/>
    </location>
</feature>
<proteinExistence type="predicted"/>
<dbReference type="Proteomes" id="UP000257109">
    <property type="component" value="Unassembled WGS sequence"/>
</dbReference>
<sequence>MRNKPSRLNIKPDRVRELHNPLSDKEGLLNLRKSEECLRAVEGKDRCELEEVDLCLVPDVGLLVDFKTPKFDKYKGSAYSRVHLAMYCRKMVAHIYDDKILIHYFQDSLTRAALNQYVSLERGHVKTWRDSAEAFLKQYMFNEDMAQNRSRL</sequence>
<evidence type="ECO:0000313" key="2">
    <source>
        <dbReference type="Proteomes" id="UP000257109"/>
    </source>
</evidence>
<accession>A0A371FIE1</accession>
<reference evidence="1" key="1">
    <citation type="submission" date="2018-05" db="EMBL/GenBank/DDBJ databases">
        <title>Draft genome of Mucuna pruriens seed.</title>
        <authorList>
            <person name="Nnadi N.E."/>
            <person name="Vos R."/>
            <person name="Hasami M.H."/>
            <person name="Devisetty U.K."/>
            <person name="Aguiy J.C."/>
        </authorList>
    </citation>
    <scope>NUCLEOTIDE SEQUENCE [LARGE SCALE GENOMIC DNA]</scope>
    <source>
        <strain evidence="1">JCA_2017</strain>
    </source>
</reference>
<name>A0A371FIE1_MUCPR</name>
<dbReference type="OrthoDB" id="1749541at2759"/>
<dbReference type="AlphaFoldDB" id="A0A371FIE1"/>
<dbReference type="PANTHER" id="PTHR33223">
    <property type="entry name" value="CCHC-TYPE DOMAIN-CONTAINING PROTEIN"/>
    <property type="match status" value="1"/>
</dbReference>
<gene>
    <name evidence="1" type="ORF">CR513_41703</name>
</gene>